<keyword evidence="4" id="KW-1003">Cell membrane</keyword>
<dbReference type="GO" id="GO:0005886">
    <property type="term" value="C:plasma membrane"/>
    <property type="evidence" value="ECO:0007669"/>
    <property type="project" value="UniProtKB-SubCell"/>
</dbReference>
<evidence type="ECO:0000256" key="6">
    <source>
        <dbReference type="ARBA" id="ARBA00022692"/>
    </source>
</evidence>
<dbReference type="GO" id="GO:0070069">
    <property type="term" value="C:cytochrome complex"/>
    <property type="evidence" value="ECO:0007669"/>
    <property type="project" value="TreeGrafter"/>
</dbReference>
<feature type="transmembrane region" description="Helical" evidence="12">
    <location>
        <begin position="235"/>
        <end position="254"/>
    </location>
</feature>
<evidence type="ECO:0000256" key="9">
    <source>
        <dbReference type="ARBA" id="ARBA00022989"/>
    </source>
</evidence>
<feature type="transmembrane region" description="Helical" evidence="12">
    <location>
        <begin position="56"/>
        <end position="76"/>
    </location>
</feature>
<dbReference type="GO" id="GO:0016682">
    <property type="term" value="F:oxidoreductase activity, acting on diphenols and related substances as donors, oxygen as acceptor"/>
    <property type="evidence" value="ECO:0007669"/>
    <property type="project" value="TreeGrafter"/>
</dbReference>
<protein>
    <submittedName>
        <fullName evidence="13">Cytochrome bd oxidase, subunit II</fullName>
        <ecNumber evidence="13">1.10.3.-</ecNumber>
    </submittedName>
</protein>
<dbReference type="KEGG" id="nkf:Nkreftii_002865"/>
<evidence type="ECO:0000256" key="5">
    <source>
        <dbReference type="ARBA" id="ARBA00022617"/>
    </source>
</evidence>
<dbReference type="GO" id="GO:0009055">
    <property type="term" value="F:electron transfer activity"/>
    <property type="evidence" value="ECO:0007669"/>
    <property type="project" value="TreeGrafter"/>
</dbReference>
<name>A0A7S8FG42_9BACT</name>
<feature type="transmembrane region" description="Helical" evidence="12">
    <location>
        <begin position="266"/>
        <end position="290"/>
    </location>
</feature>
<dbReference type="Pfam" id="PF02322">
    <property type="entry name" value="Cyt_bd_oxida_II"/>
    <property type="match status" value="1"/>
</dbReference>
<keyword evidence="8" id="KW-0249">Electron transport</keyword>
<feature type="transmembrane region" description="Helical" evidence="12">
    <location>
        <begin position="114"/>
        <end position="138"/>
    </location>
</feature>
<keyword evidence="11 12" id="KW-0472">Membrane</keyword>
<evidence type="ECO:0000313" key="13">
    <source>
        <dbReference type="EMBL" id="QPD05091.1"/>
    </source>
</evidence>
<feature type="transmembrane region" description="Helical" evidence="12">
    <location>
        <begin position="82"/>
        <end position="102"/>
    </location>
</feature>
<evidence type="ECO:0000256" key="12">
    <source>
        <dbReference type="SAM" id="Phobius"/>
    </source>
</evidence>
<dbReference type="GO" id="GO:0046872">
    <property type="term" value="F:metal ion binding"/>
    <property type="evidence" value="ECO:0007669"/>
    <property type="project" value="UniProtKB-KW"/>
</dbReference>
<evidence type="ECO:0000256" key="2">
    <source>
        <dbReference type="ARBA" id="ARBA00007543"/>
    </source>
</evidence>
<dbReference type="InterPro" id="IPR003317">
    <property type="entry name" value="Cyt-d_oxidase_su2"/>
</dbReference>
<organism evidence="13 14">
    <name type="scientific">Candidatus Nitrospira kreftii</name>
    <dbReference type="NCBI Taxonomy" id="2652173"/>
    <lineage>
        <taxon>Bacteria</taxon>
        <taxon>Pseudomonadati</taxon>
        <taxon>Nitrospirota</taxon>
        <taxon>Nitrospiria</taxon>
        <taxon>Nitrospirales</taxon>
        <taxon>Nitrospiraceae</taxon>
        <taxon>Nitrospira</taxon>
    </lineage>
</organism>
<dbReference type="GO" id="GO:0019646">
    <property type="term" value="P:aerobic electron transport chain"/>
    <property type="evidence" value="ECO:0007669"/>
    <property type="project" value="TreeGrafter"/>
</dbReference>
<evidence type="ECO:0000256" key="11">
    <source>
        <dbReference type="ARBA" id="ARBA00023136"/>
    </source>
</evidence>
<dbReference type="NCBIfam" id="TIGR00203">
    <property type="entry name" value="cydB"/>
    <property type="match status" value="1"/>
</dbReference>
<evidence type="ECO:0000256" key="1">
    <source>
        <dbReference type="ARBA" id="ARBA00004651"/>
    </source>
</evidence>
<keyword evidence="10" id="KW-0408">Iron</keyword>
<evidence type="ECO:0000313" key="14">
    <source>
        <dbReference type="Proteomes" id="UP000593737"/>
    </source>
</evidence>
<evidence type="ECO:0000256" key="7">
    <source>
        <dbReference type="ARBA" id="ARBA00022723"/>
    </source>
</evidence>
<dbReference type="PANTHER" id="PTHR43141:SF5">
    <property type="entry name" value="CYTOCHROME BD-I UBIQUINOL OXIDASE SUBUNIT 2"/>
    <property type="match status" value="1"/>
</dbReference>
<dbReference type="AlphaFoldDB" id="A0A7S8FG42"/>
<dbReference type="PIRSF" id="PIRSF000267">
    <property type="entry name" value="Cyt_oxidse_sub2"/>
    <property type="match status" value="1"/>
</dbReference>
<keyword evidence="7" id="KW-0479">Metal-binding</keyword>
<feature type="transmembrane region" description="Helical" evidence="12">
    <location>
        <begin position="310"/>
        <end position="335"/>
    </location>
</feature>
<feature type="transmembrane region" description="Helical" evidence="12">
    <location>
        <begin position="168"/>
        <end position="189"/>
    </location>
</feature>
<keyword evidence="6 12" id="KW-0812">Transmembrane</keyword>
<accession>A0A7S8FG42</accession>
<feature type="transmembrane region" description="Helical" evidence="12">
    <location>
        <begin position="6"/>
        <end position="35"/>
    </location>
</feature>
<keyword evidence="13" id="KW-0560">Oxidoreductase</keyword>
<sequence>MAVETLWFVIVVMMFAVYAVLDGFDFGTGIIYLFVARTDEERQLVLKAIGPVWKGNEVWLVAGGGLLFLAFPKVFAAGFSGFYLALNLVLWFLILRGLSIAVRSHLRNPLWRAFWDAIFAVFNLLLAVVFGAALGNIIRGVPLGPDGYFFAALWTTFTPGPIPGILDWFTVLVGVLAVAMLAVHGANYLAIKTDAAVQSRARRIADSGSWAVVLLAIMAVPALLFVQPALQDGYVAHPVGSVVPLTAGAALFAAQYFRRRRRDGAVFLSWSLFILGSLGSVAWGLFPNLLIATEDPAFSLTSSNSAASSYGLRVGLVWFSLGISLVIGYTLWVYVSFRGKVERVLFEGPYE</sequence>
<comment type="similarity">
    <text evidence="2">Belongs to the cytochrome ubiquinol oxidase subunit 2 family.</text>
</comment>
<evidence type="ECO:0000256" key="4">
    <source>
        <dbReference type="ARBA" id="ARBA00022475"/>
    </source>
</evidence>
<dbReference type="EC" id="1.10.3.-" evidence="13"/>
<evidence type="ECO:0000256" key="10">
    <source>
        <dbReference type="ARBA" id="ARBA00023004"/>
    </source>
</evidence>
<keyword evidence="9 12" id="KW-1133">Transmembrane helix</keyword>
<evidence type="ECO:0000256" key="8">
    <source>
        <dbReference type="ARBA" id="ARBA00022982"/>
    </source>
</evidence>
<dbReference type="Proteomes" id="UP000593737">
    <property type="component" value="Chromosome"/>
</dbReference>
<evidence type="ECO:0000256" key="3">
    <source>
        <dbReference type="ARBA" id="ARBA00022448"/>
    </source>
</evidence>
<feature type="transmembrane region" description="Helical" evidence="12">
    <location>
        <begin position="210"/>
        <end position="229"/>
    </location>
</feature>
<gene>
    <name evidence="13" type="ORF">Nkreftii_002865</name>
</gene>
<dbReference type="PANTHER" id="PTHR43141">
    <property type="entry name" value="CYTOCHROME BD2 SUBUNIT II"/>
    <property type="match status" value="1"/>
</dbReference>
<reference evidence="13 14" key="1">
    <citation type="journal article" date="2020" name="ISME J.">
        <title>Enrichment and physiological characterization of a novel comammox Nitrospira indicates ammonium inhibition of complete nitrification.</title>
        <authorList>
            <person name="Sakoula D."/>
            <person name="Koch H."/>
            <person name="Frank J."/>
            <person name="Jetten M.S.M."/>
            <person name="van Kessel M.A.H.J."/>
            <person name="Lucker S."/>
        </authorList>
    </citation>
    <scope>NUCLEOTIDE SEQUENCE [LARGE SCALE GENOMIC DNA]</scope>
    <source>
        <strain evidence="13">Comreactor17</strain>
    </source>
</reference>
<keyword evidence="3" id="KW-0813">Transport</keyword>
<keyword evidence="5" id="KW-0349">Heme</keyword>
<dbReference type="EMBL" id="CP047423">
    <property type="protein sequence ID" value="QPD05091.1"/>
    <property type="molecule type" value="Genomic_DNA"/>
</dbReference>
<comment type="subcellular location">
    <subcellularLocation>
        <location evidence="1">Cell membrane</location>
        <topology evidence="1">Multi-pass membrane protein</topology>
    </subcellularLocation>
</comment>
<proteinExistence type="inferred from homology"/>